<dbReference type="RefSeq" id="WP_184743810.1">
    <property type="nucleotide sequence ID" value="NZ_JACHGJ010000001.1"/>
</dbReference>
<organism evidence="2 3">
    <name type="scientific">Spirochaeta isovalerica</name>
    <dbReference type="NCBI Taxonomy" id="150"/>
    <lineage>
        <taxon>Bacteria</taxon>
        <taxon>Pseudomonadati</taxon>
        <taxon>Spirochaetota</taxon>
        <taxon>Spirochaetia</taxon>
        <taxon>Spirochaetales</taxon>
        <taxon>Spirochaetaceae</taxon>
        <taxon>Spirochaeta</taxon>
    </lineage>
</organism>
<accession>A0A841R9C0</accession>
<reference evidence="2 3" key="1">
    <citation type="submission" date="2020-08" db="EMBL/GenBank/DDBJ databases">
        <title>Genomic Encyclopedia of Type Strains, Phase IV (KMG-IV): sequencing the most valuable type-strain genomes for metagenomic binning, comparative biology and taxonomic classification.</title>
        <authorList>
            <person name="Goeker M."/>
        </authorList>
    </citation>
    <scope>NUCLEOTIDE SEQUENCE [LARGE SCALE GENOMIC DNA]</scope>
    <source>
        <strain evidence="2 3">DSM 2461</strain>
    </source>
</reference>
<evidence type="ECO:0000313" key="3">
    <source>
        <dbReference type="Proteomes" id="UP000587760"/>
    </source>
</evidence>
<comment type="caution">
    <text evidence="2">The sequence shown here is derived from an EMBL/GenBank/DDBJ whole genome shotgun (WGS) entry which is preliminary data.</text>
</comment>
<protein>
    <submittedName>
        <fullName evidence="2">O-acetyl-ADP-ribose deacetylase (Regulator of RNase III)</fullName>
    </submittedName>
</protein>
<dbReference type="PANTHER" id="PTHR11106:SF27">
    <property type="entry name" value="MACRO DOMAIN-CONTAINING PROTEIN"/>
    <property type="match status" value="1"/>
</dbReference>
<dbReference type="InterPro" id="IPR002589">
    <property type="entry name" value="Macro_dom"/>
</dbReference>
<dbReference type="PROSITE" id="PS51154">
    <property type="entry name" value="MACRO"/>
    <property type="match status" value="1"/>
</dbReference>
<dbReference type="NCBIfam" id="NF001664">
    <property type="entry name" value="PRK00431.1-6"/>
    <property type="match status" value="1"/>
</dbReference>
<evidence type="ECO:0000313" key="2">
    <source>
        <dbReference type="EMBL" id="MBB6479062.1"/>
    </source>
</evidence>
<dbReference type="Pfam" id="PF01661">
    <property type="entry name" value="Macro"/>
    <property type="match status" value="1"/>
</dbReference>
<dbReference type="PANTHER" id="PTHR11106">
    <property type="entry name" value="GANGLIOSIDE INDUCED DIFFERENTIATION ASSOCIATED PROTEIN 2-RELATED"/>
    <property type="match status" value="1"/>
</dbReference>
<sequence length="179" mass="19118">MEWKSGSCLIKIVTGDITEIRVDAIVNAANNSLLGGGGVDGAIHRKAGPQLLGECRKIGGCPTGEARITGAYNLAADHIIHTVGPVYRGGHSGEEALLASAYRSSLELAEKNGVESLAFPAISAGVYGYPMNQAEETALITIRDFLKTGDRGLREIILVLFSRSYVPLYVEIADRLFEK</sequence>
<keyword evidence="3" id="KW-1185">Reference proteome</keyword>
<dbReference type="AlphaFoldDB" id="A0A841R9C0"/>
<evidence type="ECO:0000259" key="1">
    <source>
        <dbReference type="PROSITE" id="PS51154"/>
    </source>
</evidence>
<dbReference type="SUPFAM" id="SSF52949">
    <property type="entry name" value="Macro domain-like"/>
    <property type="match status" value="1"/>
</dbReference>
<dbReference type="Proteomes" id="UP000587760">
    <property type="component" value="Unassembled WGS sequence"/>
</dbReference>
<dbReference type="InterPro" id="IPR043472">
    <property type="entry name" value="Macro_dom-like"/>
</dbReference>
<dbReference type="SMART" id="SM00506">
    <property type="entry name" value="A1pp"/>
    <property type="match status" value="1"/>
</dbReference>
<dbReference type="CDD" id="cd02908">
    <property type="entry name" value="Macro_OAADPr_deacetylase"/>
    <property type="match status" value="1"/>
</dbReference>
<dbReference type="Gene3D" id="3.40.220.10">
    <property type="entry name" value="Leucine Aminopeptidase, subunit E, domain 1"/>
    <property type="match status" value="1"/>
</dbReference>
<gene>
    <name evidence="2" type="ORF">HNR50_000695</name>
</gene>
<name>A0A841R9C0_9SPIO</name>
<feature type="domain" description="Macro" evidence="1">
    <location>
        <begin position="1"/>
        <end position="177"/>
    </location>
</feature>
<proteinExistence type="predicted"/>
<dbReference type="EMBL" id="JACHGJ010000001">
    <property type="protein sequence ID" value="MBB6479062.1"/>
    <property type="molecule type" value="Genomic_DNA"/>
</dbReference>